<sequence length="88" mass="9943">MNDDPTTADLPVLIEAENAEELPKPVRNEKKDNRATPKDPLPYPEGYRPYERSQSWALGIRQQSQRNARCIHAQITGCALEKVNIDVA</sequence>
<dbReference type="Proteomes" id="UP000308092">
    <property type="component" value="Unassembled WGS sequence"/>
</dbReference>
<accession>A0A4S3JAC1</accession>
<evidence type="ECO:0000256" key="1">
    <source>
        <dbReference type="SAM" id="MobiDB-lite"/>
    </source>
</evidence>
<comment type="caution">
    <text evidence="2">The sequence shown here is derived from an EMBL/GenBank/DDBJ whole genome shotgun (WGS) entry which is preliminary data.</text>
</comment>
<dbReference type="AlphaFoldDB" id="A0A4S3JAC1"/>
<evidence type="ECO:0000313" key="3">
    <source>
        <dbReference type="Proteomes" id="UP000308092"/>
    </source>
</evidence>
<dbReference type="VEuPathDB" id="FungiDB:EYZ11_008491"/>
<organism evidence="2 3">
    <name type="scientific">Aspergillus tanneri</name>
    <dbReference type="NCBI Taxonomy" id="1220188"/>
    <lineage>
        <taxon>Eukaryota</taxon>
        <taxon>Fungi</taxon>
        <taxon>Dikarya</taxon>
        <taxon>Ascomycota</taxon>
        <taxon>Pezizomycotina</taxon>
        <taxon>Eurotiomycetes</taxon>
        <taxon>Eurotiomycetidae</taxon>
        <taxon>Eurotiales</taxon>
        <taxon>Aspergillaceae</taxon>
        <taxon>Aspergillus</taxon>
        <taxon>Aspergillus subgen. Circumdati</taxon>
    </lineage>
</organism>
<protein>
    <submittedName>
        <fullName evidence="2">Uncharacterized protein</fullName>
    </submittedName>
</protein>
<proteinExistence type="predicted"/>
<reference evidence="2 3" key="1">
    <citation type="submission" date="2019-03" db="EMBL/GenBank/DDBJ databases">
        <title>The genome sequence of a newly discovered highly antifungal drug resistant Aspergillus species, Aspergillus tanneri NIH 1004.</title>
        <authorList>
            <person name="Mounaud S."/>
            <person name="Singh I."/>
            <person name="Joardar V."/>
            <person name="Pakala S."/>
            <person name="Pakala S."/>
            <person name="Venepally P."/>
            <person name="Hoover J."/>
            <person name="Nierman W."/>
            <person name="Chung J."/>
            <person name="Losada L."/>
        </authorList>
    </citation>
    <scope>NUCLEOTIDE SEQUENCE [LARGE SCALE GENOMIC DNA]</scope>
    <source>
        <strain evidence="2 3">NIH1004</strain>
    </source>
</reference>
<name>A0A4S3JAC1_9EURO</name>
<keyword evidence="3" id="KW-1185">Reference proteome</keyword>
<feature type="region of interest" description="Disordered" evidence="1">
    <location>
        <begin position="1"/>
        <end position="48"/>
    </location>
</feature>
<dbReference type="EMBL" id="SOSA01000363">
    <property type="protein sequence ID" value="THC92053.1"/>
    <property type="molecule type" value="Genomic_DNA"/>
</dbReference>
<feature type="compositionally biased region" description="Basic and acidic residues" evidence="1">
    <location>
        <begin position="21"/>
        <end position="37"/>
    </location>
</feature>
<evidence type="ECO:0000313" key="2">
    <source>
        <dbReference type="EMBL" id="THC92053.1"/>
    </source>
</evidence>
<gene>
    <name evidence="2" type="ORF">EYZ11_008491</name>
</gene>